<accession>X1JD12</accession>
<comment type="caution">
    <text evidence="1">The sequence shown here is derived from an EMBL/GenBank/DDBJ whole genome shotgun (WGS) entry which is preliminary data.</text>
</comment>
<dbReference type="AlphaFoldDB" id="X1JD12"/>
<gene>
    <name evidence="1" type="ORF">S06H3_00179</name>
</gene>
<organism evidence="1">
    <name type="scientific">marine sediment metagenome</name>
    <dbReference type="NCBI Taxonomy" id="412755"/>
    <lineage>
        <taxon>unclassified sequences</taxon>
        <taxon>metagenomes</taxon>
        <taxon>ecological metagenomes</taxon>
    </lineage>
</organism>
<proteinExistence type="predicted"/>
<reference evidence="1" key="1">
    <citation type="journal article" date="2014" name="Front. Microbiol.">
        <title>High frequency of phylogenetically diverse reductive dehalogenase-homologous genes in deep subseafloor sedimentary metagenomes.</title>
        <authorList>
            <person name="Kawai M."/>
            <person name="Futagami T."/>
            <person name="Toyoda A."/>
            <person name="Takaki Y."/>
            <person name="Nishi S."/>
            <person name="Hori S."/>
            <person name="Arai W."/>
            <person name="Tsubouchi T."/>
            <person name="Morono Y."/>
            <person name="Uchiyama I."/>
            <person name="Ito T."/>
            <person name="Fujiyama A."/>
            <person name="Inagaki F."/>
            <person name="Takami H."/>
        </authorList>
    </citation>
    <scope>NUCLEOTIDE SEQUENCE</scope>
    <source>
        <strain evidence="1">Expedition CK06-06</strain>
    </source>
</reference>
<evidence type="ECO:0000313" key="1">
    <source>
        <dbReference type="EMBL" id="GAH91877.1"/>
    </source>
</evidence>
<protein>
    <submittedName>
        <fullName evidence="1">Uncharacterized protein</fullName>
    </submittedName>
</protein>
<sequence>MMPKITIEETIKMLEDLHKSIPTLIFLLKLSQLEIDQANAHLDETGVKAETPRATRRSIKKYIKKEIQN</sequence>
<dbReference type="EMBL" id="BARV01000026">
    <property type="protein sequence ID" value="GAH91877.1"/>
    <property type="molecule type" value="Genomic_DNA"/>
</dbReference>
<name>X1JD12_9ZZZZ</name>